<dbReference type="RefSeq" id="WP_341534662.1">
    <property type="nucleotide sequence ID" value="NZ_JAFBDT010000008.1"/>
</dbReference>
<dbReference type="EMBL" id="JAFBDT010000008">
    <property type="protein sequence ID" value="MBM7561789.1"/>
    <property type="molecule type" value="Genomic_DNA"/>
</dbReference>
<dbReference type="Pfam" id="PF01248">
    <property type="entry name" value="Ribosomal_L7Ae"/>
    <property type="match status" value="1"/>
</dbReference>
<evidence type="ECO:0000313" key="2">
    <source>
        <dbReference type="EMBL" id="MBM7561789.1"/>
    </source>
</evidence>
<name>A0ABS2MQU4_9FIRM</name>
<keyword evidence="3" id="KW-1185">Reference proteome</keyword>
<dbReference type="InterPro" id="IPR004038">
    <property type="entry name" value="Ribosomal_eL8/eL30/eS12/Gad45"/>
</dbReference>
<gene>
    <name evidence="2" type="ORF">JOC49_001330</name>
</gene>
<feature type="domain" description="Ribosomal protein eL8/eL30/eS12/Gadd45" evidence="1">
    <location>
        <begin position="4"/>
        <end position="79"/>
    </location>
</feature>
<protein>
    <submittedName>
        <fullName evidence="2">Large subunit ribosomal protein L7A</fullName>
    </submittedName>
</protein>
<evidence type="ECO:0000259" key="1">
    <source>
        <dbReference type="Pfam" id="PF01248"/>
    </source>
</evidence>
<dbReference type="InterPro" id="IPR029064">
    <property type="entry name" value="Ribosomal_eL30-like_sf"/>
</dbReference>
<dbReference type="GO" id="GO:0005840">
    <property type="term" value="C:ribosome"/>
    <property type="evidence" value="ECO:0007669"/>
    <property type="project" value="UniProtKB-KW"/>
</dbReference>
<organism evidence="2 3">
    <name type="scientific">Fusibacter tunisiensis</name>
    <dbReference type="NCBI Taxonomy" id="1008308"/>
    <lineage>
        <taxon>Bacteria</taxon>
        <taxon>Bacillati</taxon>
        <taxon>Bacillota</taxon>
        <taxon>Clostridia</taxon>
        <taxon>Eubacteriales</taxon>
        <taxon>Eubacteriales Family XII. Incertae Sedis</taxon>
        <taxon>Fusibacter</taxon>
    </lineage>
</organism>
<comment type="caution">
    <text evidence="2">The sequence shown here is derived from an EMBL/GenBank/DDBJ whole genome shotgun (WGS) entry which is preliminary data.</text>
</comment>
<proteinExistence type="predicted"/>
<reference evidence="2 3" key="1">
    <citation type="submission" date="2021-01" db="EMBL/GenBank/DDBJ databases">
        <title>Genomic Encyclopedia of Type Strains, Phase IV (KMG-IV): sequencing the most valuable type-strain genomes for metagenomic binning, comparative biology and taxonomic classification.</title>
        <authorList>
            <person name="Goeker M."/>
        </authorList>
    </citation>
    <scope>NUCLEOTIDE SEQUENCE [LARGE SCALE GENOMIC DNA]</scope>
    <source>
        <strain evidence="2 3">DSM 24436</strain>
    </source>
</reference>
<accession>A0ABS2MQU4</accession>
<dbReference type="Gene3D" id="3.30.1330.30">
    <property type="match status" value="1"/>
</dbReference>
<dbReference type="SUPFAM" id="SSF55315">
    <property type="entry name" value="L30e-like"/>
    <property type="match status" value="1"/>
</dbReference>
<keyword evidence="2" id="KW-0689">Ribosomal protein</keyword>
<evidence type="ECO:0000313" key="3">
    <source>
        <dbReference type="Proteomes" id="UP000767854"/>
    </source>
</evidence>
<dbReference type="Proteomes" id="UP000767854">
    <property type="component" value="Unassembled WGS sequence"/>
</dbReference>
<keyword evidence="2" id="KW-0687">Ribonucleoprotein</keyword>
<sequence length="82" mass="8986">MQLNELAKNPKLVIGVKQTTKVLMSHQAVVVFVAKDAEQHVVRRVIQLATDQEVDIVFVESMKELGKACNIDVGAATAVIEK</sequence>